<comment type="subcellular location">
    <subcellularLocation>
        <location evidence="1">Endoplasmic reticulum membrane</location>
        <topology evidence="1">Single-pass type IV membrane protein</topology>
    </subcellularLocation>
</comment>
<evidence type="ECO:0000256" key="8">
    <source>
        <dbReference type="ARBA" id="ARBA00022927"/>
    </source>
</evidence>
<evidence type="ECO:0000256" key="1">
    <source>
        <dbReference type="ARBA" id="ARBA00004163"/>
    </source>
</evidence>
<name>A0A0N4ZSJ4_PARTI</name>
<proteinExistence type="inferred from homology"/>
<evidence type="ECO:0000256" key="2">
    <source>
        <dbReference type="ARBA" id="ARBA00007891"/>
    </source>
</evidence>
<evidence type="ECO:0000256" key="12">
    <source>
        <dbReference type="SAM" id="Phobius"/>
    </source>
</evidence>
<keyword evidence="4" id="KW-0813">Transport</keyword>
<evidence type="ECO:0000256" key="9">
    <source>
        <dbReference type="ARBA" id="ARBA00022989"/>
    </source>
</evidence>
<keyword evidence="10 12" id="KW-0472">Membrane</keyword>
<keyword evidence="13" id="KW-1185">Reference proteome</keyword>
<dbReference type="GO" id="GO:0006890">
    <property type="term" value="P:retrograde vesicle-mediated transport, Golgi to endoplasmic reticulum"/>
    <property type="evidence" value="ECO:0007669"/>
    <property type="project" value="TreeGrafter"/>
</dbReference>
<evidence type="ECO:0000256" key="4">
    <source>
        <dbReference type="ARBA" id="ARBA00022448"/>
    </source>
</evidence>
<dbReference type="CDD" id="cd15860">
    <property type="entry name" value="SNARE_USE1"/>
    <property type="match status" value="1"/>
</dbReference>
<comment type="similarity">
    <text evidence="2">Belongs to the USE1 family.</text>
</comment>
<keyword evidence="6" id="KW-0256">Endoplasmic reticulum</keyword>
<evidence type="ECO:0000256" key="10">
    <source>
        <dbReference type="ARBA" id="ARBA00023136"/>
    </source>
</evidence>
<keyword evidence="8" id="KW-0653">Protein transport</keyword>
<reference evidence="14" key="1">
    <citation type="submission" date="2017-02" db="UniProtKB">
        <authorList>
            <consortium name="WormBaseParasite"/>
        </authorList>
    </citation>
    <scope>IDENTIFICATION</scope>
</reference>
<dbReference type="InterPro" id="IPR019150">
    <property type="entry name" value="Vesicle_transport_protein_Use1"/>
</dbReference>
<keyword evidence="9 12" id="KW-1133">Transmembrane helix</keyword>
<protein>
    <recommendedName>
        <fullName evidence="3">Vesicle transport protein USE1</fullName>
    </recommendedName>
    <alternativeName>
        <fullName evidence="11">USE1-like protein</fullName>
    </alternativeName>
</protein>
<evidence type="ECO:0000256" key="11">
    <source>
        <dbReference type="ARBA" id="ARBA00032711"/>
    </source>
</evidence>
<dbReference type="PANTHER" id="PTHR13050:SF7">
    <property type="entry name" value="VESICLE TRANSPORT PROTEIN USE1"/>
    <property type="match status" value="1"/>
</dbReference>
<keyword evidence="7" id="KW-0931">ER-Golgi transport</keyword>
<evidence type="ECO:0000256" key="3">
    <source>
        <dbReference type="ARBA" id="ARBA00015843"/>
    </source>
</evidence>
<dbReference type="STRING" id="131310.A0A0N4ZSJ4"/>
<keyword evidence="5 12" id="KW-0812">Transmembrane</keyword>
<evidence type="ECO:0000256" key="7">
    <source>
        <dbReference type="ARBA" id="ARBA00022892"/>
    </source>
</evidence>
<dbReference type="Pfam" id="PF09753">
    <property type="entry name" value="Use1"/>
    <property type="match status" value="1"/>
</dbReference>
<dbReference type="GO" id="GO:0031201">
    <property type="term" value="C:SNARE complex"/>
    <property type="evidence" value="ECO:0007669"/>
    <property type="project" value="TreeGrafter"/>
</dbReference>
<feature type="transmembrane region" description="Helical" evidence="12">
    <location>
        <begin position="251"/>
        <end position="273"/>
    </location>
</feature>
<sequence length="276" mass="32332">MVLSEKEIFFQRLYIRTKSLCIPEDKENIFRFKANVKTLEQLYIFLQDDKNLSEEMLLSYGNWLYELKIILEVSSEKTTEDKIKFVNKLPRNYPNVSHTVVNDYEYNDTLSSNAVNATLRNRYYNDLRTDLLHNKQINTDDPNTSVYQTVYYADLRTELFGNETVIGQDHANIDSDVYISQQEEKQAKLANELLNLTKAMKSNFQTARKVLKDDNVLLDKMAQKTDKSKDSLTVESKRLSEHTKRNLCDCLTFLMIIVVVWSFLGMVMIMKIFPKI</sequence>
<dbReference type="AlphaFoldDB" id="A0A0N4ZSJ4"/>
<dbReference type="GO" id="GO:0005789">
    <property type="term" value="C:endoplasmic reticulum membrane"/>
    <property type="evidence" value="ECO:0007669"/>
    <property type="project" value="UniProtKB-SubCell"/>
</dbReference>
<evidence type="ECO:0000256" key="6">
    <source>
        <dbReference type="ARBA" id="ARBA00022824"/>
    </source>
</evidence>
<dbReference type="GO" id="GO:0015031">
    <property type="term" value="P:protein transport"/>
    <property type="evidence" value="ECO:0007669"/>
    <property type="project" value="UniProtKB-KW"/>
</dbReference>
<evidence type="ECO:0000313" key="14">
    <source>
        <dbReference type="WBParaSite" id="PTRK_0001147500.1"/>
    </source>
</evidence>
<evidence type="ECO:0000313" key="13">
    <source>
        <dbReference type="Proteomes" id="UP000038045"/>
    </source>
</evidence>
<accession>A0A0N4ZSJ4</accession>
<dbReference type="PANTHER" id="PTHR13050">
    <property type="entry name" value="USE1-LIKE PROTEIN"/>
    <property type="match status" value="1"/>
</dbReference>
<dbReference type="WBParaSite" id="PTRK_0001147500.1">
    <property type="protein sequence ID" value="PTRK_0001147500.1"/>
    <property type="gene ID" value="PTRK_0001147500"/>
</dbReference>
<organism evidence="13 14">
    <name type="scientific">Parastrongyloides trichosuri</name>
    <name type="common">Possum-specific nematode worm</name>
    <dbReference type="NCBI Taxonomy" id="131310"/>
    <lineage>
        <taxon>Eukaryota</taxon>
        <taxon>Metazoa</taxon>
        <taxon>Ecdysozoa</taxon>
        <taxon>Nematoda</taxon>
        <taxon>Chromadorea</taxon>
        <taxon>Rhabditida</taxon>
        <taxon>Tylenchina</taxon>
        <taxon>Panagrolaimomorpha</taxon>
        <taxon>Strongyloidoidea</taxon>
        <taxon>Strongyloididae</taxon>
        <taxon>Parastrongyloides</taxon>
    </lineage>
</organism>
<dbReference type="Proteomes" id="UP000038045">
    <property type="component" value="Unplaced"/>
</dbReference>
<dbReference type="GO" id="GO:0005484">
    <property type="term" value="F:SNAP receptor activity"/>
    <property type="evidence" value="ECO:0007669"/>
    <property type="project" value="TreeGrafter"/>
</dbReference>
<evidence type="ECO:0000256" key="5">
    <source>
        <dbReference type="ARBA" id="ARBA00022692"/>
    </source>
</evidence>